<reference evidence="1" key="1">
    <citation type="submission" date="2021-03" db="EMBL/GenBank/DDBJ databases">
        <title>Evolutionary priming and transition to the ectomycorrhizal habit in an iconic lineage of mushroom-forming fungi: is preadaptation a requirement?</title>
        <authorList>
            <consortium name="DOE Joint Genome Institute"/>
            <person name="Looney B.P."/>
            <person name="Miyauchi S."/>
            <person name="Morin E."/>
            <person name="Drula E."/>
            <person name="Courty P.E."/>
            <person name="Chicoki N."/>
            <person name="Fauchery L."/>
            <person name="Kohler A."/>
            <person name="Kuo A."/>
            <person name="LaButti K."/>
            <person name="Pangilinan J."/>
            <person name="Lipzen A."/>
            <person name="Riley R."/>
            <person name="Andreopoulos W."/>
            <person name="He G."/>
            <person name="Johnson J."/>
            <person name="Barry K.W."/>
            <person name="Grigoriev I.V."/>
            <person name="Nagy L."/>
            <person name="Hibbett D."/>
            <person name="Henrissat B."/>
            <person name="Matheny P.B."/>
            <person name="Labbe J."/>
            <person name="Martin A.F."/>
        </authorList>
    </citation>
    <scope>NUCLEOTIDE SEQUENCE</scope>
    <source>
        <strain evidence="1">BPL698</strain>
    </source>
</reference>
<keyword evidence="2" id="KW-1185">Reference proteome</keyword>
<organism evidence="1 2">
    <name type="scientific">Russula earlei</name>
    <dbReference type="NCBI Taxonomy" id="71964"/>
    <lineage>
        <taxon>Eukaryota</taxon>
        <taxon>Fungi</taxon>
        <taxon>Dikarya</taxon>
        <taxon>Basidiomycota</taxon>
        <taxon>Agaricomycotina</taxon>
        <taxon>Agaricomycetes</taxon>
        <taxon>Russulales</taxon>
        <taxon>Russulaceae</taxon>
        <taxon>Russula</taxon>
    </lineage>
</organism>
<protein>
    <submittedName>
        <fullName evidence="1">C-type lectin protein</fullName>
    </submittedName>
</protein>
<comment type="caution">
    <text evidence="1">The sequence shown here is derived from an EMBL/GenBank/DDBJ whole genome shotgun (WGS) entry which is preliminary data.</text>
</comment>
<evidence type="ECO:0000313" key="2">
    <source>
        <dbReference type="Proteomes" id="UP001207468"/>
    </source>
</evidence>
<name>A0ACC0TQT7_9AGAM</name>
<dbReference type="EMBL" id="JAGFNK010001219">
    <property type="protein sequence ID" value="KAI9433625.1"/>
    <property type="molecule type" value="Genomic_DNA"/>
</dbReference>
<gene>
    <name evidence="1" type="ORF">F5148DRAFT_1295411</name>
</gene>
<sequence>MLWAQAPIDIDALSAPKIKKIQRIASVLKGGIWDEILPNLRYVPQFTYISLFKGSDSINSVGRQRYITVTGDYLLNTEVTNKMYRYFLADSTDDKYKPQFGKDTILQTAALFSHFTATEKKKKYTVADYTALDDYPVVGISFESAVAFCKWLTGKSKQAFIATTDSAVLLNFHLPTDAEFTKAAIMNTWYYNNNYPSFDDMLQRKLFPGNGRVQVNYGEGTDSTGNTLRTSDADGYLFTNPVKKFPAGYLGLYGMEGNAAEWALDIFRLNEDANFVRRRADVRVRIPEEGKERVVKGGSWRDGNFYMQPPVRQKMDPQQTSERIGFRLVMTDYNR</sequence>
<proteinExistence type="predicted"/>
<dbReference type="Proteomes" id="UP001207468">
    <property type="component" value="Unassembled WGS sequence"/>
</dbReference>
<evidence type="ECO:0000313" key="1">
    <source>
        <dbReference type="EMBL" id="KAI9433625.1"/>
    </source>
</evidence>
<accession>A0ACC0TQT7</accession>